<sequence>MLWFCEFDNWLHGDDDGQQHYRRRRPEEGLMASSRGDGNMQGFLGIRFF</sequence>
<comment type="caution">
    <text evidence="1">The sequence shown here is derived from an EMBL/GenBank/DDBJ whole genome shotgun (WGS) entry which is preliminary data.</text>
</comment>
<accession>A0A392SGC9</accession>
<dbReference type="AlphaFoldDB" id="A0A392SGC9"/>
<dbReference type="EMBL" id="LXQA010373372">
    <property type="protein sequence ID" value="MCI47512.1"/>
    <property type="molecule type" value="Genomic_DNA"/>
</dbReference>
<organism evidence="1 2">
    <name type="scientific">Trifolium medium</name>
    <dbReference type="NCBI Taxonomy" id="97028"/>
    <lineage>
        <taxon>Eukaryota</taxon>
        <taxon>Viridiplantae</taxon>
        <taxon>Streptophyta</taxon>
        <taxon>Embryophyta</taxon>
        <taxon>Tracheophyta</taxon>
        <taxon>Spermatophyta</taxon>
        <taxon>Magnoliopsida</taxon>
        <taxon>eudicotyledons</taxon>
        <taxon>Gunneridae</taxon>
        <taxon>Pentapetalae</taxon>
        <taxon>rosids</taxon>
        <taxon>fabids</taxon>
        <taxon>Fabales</taxon>
        <taxon>Fabaceae</taxon>
        <taxon>Papilionoideae</taxon>
        <taxon>50 kb inversion clade</taxon>
        <taxon>NPAAA clade</taxon>
        <taxon>Hologalegina</taxon>
        <taxon>IRL clade</taxon>
        <taxon>Trifolieae</taxon>
        <taxon>Trifolium</taxon>
    </lineage>
</organism>
<proteinExistence type="predicted"/>
<protein>
    <submittedName>
        <fullName evidence="1">Uncharacterized protein</fullName>
    </submittedName>
</protein>
<evidence type="ECO:0000313" key="1">
    <source>
        <dbReference type="EMBL" id="MCI47512.1"/>
    </source>
</evidence>
<dbReference type="Proteomes" id="UP000265520">
    <property type="component" value="Unassembled WGS sequence"/>
</dbReference>
<reference evidence="1 2" key="1">
    <citation type="journal article" date="2018" name="Front. Plant Sci.">
        <title>Red Clover (Trifolium pratense) and Zigzag Clover (T. medium) - A Picture of Genomic Similarities and Differences.</title>
        <authorList>
            <person name="Dluhosova J."/>
            <person name="Istvanek J."/>
            <person name="Nedelnik J."/>
            <person name="Repkova J."/>
        </authorList>
    </citation>
    <scope>NUCLEOTIDE SEQUENCE [LARGE SCALE GENOMIC DNA]</scope>
    <source>
        <strain evidence="2">cv. 10/8</strain>
        <tissue evidence="1">Leaf</tissue>
    </source>
</reference>
<evidence type="ECO:0000313" key="2">
    <source>
        <dbReference type="Proteomes" id="UP000265520"/>
    </source>
</evidence>
<keyword evidence="2" id="KW-1185">Reference proteome</keyword>
<name>A0A392SGC9_9FABA</name>